<organism evidence="2 3">
    <name type="scientific">Anguilla anguilla</name>
    <name type="common">European freshwater eel</name>
    <name type="synonym">Muraena anguilla</name>
    <dbReference type="NCBI Taxonomy" id="7936"/>
    <lineage>
        <taxon>Eukaryota</taxon>
        <taxon>Metazoa</taxon>
        <taxon>Chordata</taxon>
        <taxon>Craniata</taxon>
        <taxon>Vertebrata</taxon>
        <taxon>Euteleostomi</taxon>
        <taxon>Actinopterygii</taxon>
        <taxon>Neopterygii</taxon>
        <taxon>Teleostei</taxon>
        <taxon>Anguilliformes</taxon>
        <taxon>Anguillidae</taxon>
        <taxon>Anguilla</taxon>
    </lineage>
</organism>
<feature type="compositionally biased region" description="Basic and acidic residues" evidence="1">
    <location>
        <begin position="129"/>
        <end position="138"/>
    </location>
</feature>
<reference evidence="2" key="1">
    <citation type="submission" date="2021-01" db="EMBL/GenBank/DDBJ databases">
        <title>A chromosome-scale assembly of European eel, Anguilla anguilla.</title>
        <authorList>
            <person name="Henkel C."/>
            <person name="Jong-Raadsen S.A."/>
            <person name="Dufour S."/>
            <person name="Weltzien F.-A."/>
            <person name="Palstra A.P."/>
            <person name="Pelster B."/>
            <person name="Spaink H.P."/>
            <person name="Van Den Thillart G.E."/>
            <person name="Jansen H."/>
            <person name="Zahm M."/>
            <person name="Klopp C."/>
            <person name="Cedric C."/>
            <person name="Louis A."/>
            <person name="Berthelot C."/>
            <person name="Parey E."/>
            <person name="Roest Crollius H."/>
            <person name="Montfort J."/>
            <person name="Robinson-Rechavi M."/>
            <person name="Bucao C."/>
            <person name="Bouchez O."/>
            <person name="Gislard M."/>
            <person name="Lluch J."/>
            <person name="Milhes M."/>
            <person name="Lampietro C."/>
            <person name="Lopez Roques C."/>
            <person name="Donnadieu C."/>
            <person name="Braasch I."/>
            <person name="Desvignes T."/>
            <person name="Postlethwait J."/>
            <person name="Bobe J."/>
            <person name="Guiguen Y."/>
            <person name="Dirks R."/>
        </authorList>
    </citation>
    <scope>NUCLEOTIDE SEQUENCE</scope>
    <source>
        <strain evidence="2">Tag_6206</strain>
        <tissue evidence="2">Liver</tissue>
    </source>
</reference>
<feature type="compositionally biased region" description="Basic and acidic residues" evidence="1">
    <location>
        <begin position="164"/>
        <end position="176"/>
    </location>
</feature>
<evidence type="ECO:0000313" key="2">
    <source>
        <dbReference type="EMBL" id="KAG5835131.1"/>
    </source>
</evidence>
<protein>
    <submittedName>
        <fullName evidence="2">Uncharacterized protein</fullName>
    </submittedName>
</protein>
<dbReference type="EMBL" id="JAFIRN010000015">
    <property type="protein sequence ID" value="KAG5835131.1"/>
    <property type="molecule type" value="Genomic_DNA"/>
</dbReference>
<feature type="compositionally biased region" description="Basic and acidic residues" evidence="1">
    <location>
        <begin position="47"/>
        <end position="56"/>
    </location>
</feature>
<feature type="region of interest" description="Disordered" evidence="1">
    <location>
        <begin position="37"/>
        <end position="187"/>
    </location>
</feature>
<comment type="caution">
    <text evidence="2">The sequence shown here is derived from an EMBL/GenBank/DDBJ whole genome shotgun (WGS) entry which is preliminary data.</text>
</comment>
<keyword evidence="3" id="KW-1185">Reference proteome</keyword>
<accession>A0A9D3LRH3</accession>
<gene>
    <name evidence="2" type="ORF">ANANG_G00268890</name>
</gene>
<proteinExistence type="predicted"/>
<feature type="compositionally biased region" description="Polar residues" evidence="1">
    <location>
        <begin position="60"/>
        <end position="91"/>
    </location>
</feature>
<name>A0A9D3LRH3_ANGAN</name>
<dbReference type="AlphaFoldDB" id="A0A9D3LRH3"/>
<evidence type="ECO:0000256" key="1">
    <source>
        <dbReference type="SAM" id="MobiDB-lite"/>
    </source>
</evidence>
<evidence type="ECO:0000313" key="3">
    <source>
        <dbReference type="Proteomes" id="UP001044222"/>
    </source>
</evidence>
<dbReference type="Proteomes" id="UP001044222">
    <property type="component" value="Chromosome 15"/>
</dbReference>
<feature type="compositionally biased region" description="Basic and acidic residues" evidence="1">
    <location>
        <begin position="103"/>
        <end position="113"/>
    </location>
</feature>
<sequence>MPVDGGGLLSGFKAFSAGLFQEEKPVKEESTAASMFGKKLGFPWTKEPPEPPKPHELPVITTQPNSIDGSPVDSSRFGSSGNLSQASSQLSEMGPDSAAGSELEERRDQESYHSYHSTGSYRPANGHATWDREEETRPPAEPSRGLNGTPQTDRISPVQPPLPQEKKSEKPAKSFFDDGPPPFSPSRVRWIKAINKVRAQLQEMRIFLLSPKRKTGPQASED</sequence>